<proteinExistence type="predicted"/>
<dbReference type="EMBL" id="AP017924">
    <property type="protein sequence ID" value="BAW19242.1"/>
    <property type="molecule type" value="Genomic_DNA"/>
</dbReference>
<dbReference type="GeneID" id="40074663"/>
<evidence type="ECO:0000313" key="1">
    <source>
        <dbReference type="EMBL" id="BAW19242.1"/>
    </source>
</evidence>
<dbReference type="KEGG" id="vg:40074663"/>
<protein>
    <recommendedName>
        <fullName evidence="3">Tyrosine specific protein phosphatases domain-containing protein</fullName>
    </recommendedName>
</protein>
<sequence length="219" mass="24812">MEQRFQAKRMAEHAAKTGSTVIVNQKSQKPVAVDRNSPAAIEATMRKYGDRVEQDLCTHLRNNATNAPTDKRNVIFMGRDIASGYRFRPDDVCISITDTHAEPPQFFHPPKEVLHRGFHDHVTAYDEHHFKHRWAQIADGEAIVDFVLKHTDSPNIIVHCNYGQSRSKAAALAIAEFTGRNVLYANRDGRIVAFPPDGDEGNYRVRSVIMHAHMDREEA</sequence>
<keyword evidence="2" id="KW-1185">Reference proteome</keyword>
<name>A0A1L7N187_9CAUD</name>
<dbReference type="Proteomes" id="UP000222831">
    <property type="component" value="Segment"/>
</dbReference>
<reference evidence="1 2" key="1">
    <citation type="submission" date="2016-12" db="EMBL/GenBank/DDBJ databases">
        <title>Characterization of two jumbo phages RP12 and RP31 infecting the phytopathogen Ralstonia solanacearum.</title>
        <authorList>
            <person name="Kawasaki T."/>
            <person name="Yoshikawa G."/>
            <person name="Ogata H."/>
            <person name="Yamada T."/>
        </authorList>
    </citation>
    <scope>NUCLEOTIDE SEQUENCE [LARGE SCALE GENOMIC DNA]</scope>
    <source>
        <strain evidence="1 2">RP12</strain>
    </source>
</reference>
<dbReference type="SUPFAM" id="SSF52799">
    <property type="entry name" value="(Phosphotyrosine protein) phosphatases II"/>
    <property type="match status" value="1"/>
</dbReference>
<dbReference type="InterPro" id="IPR029021">
    <property type="entry name" value="Prot-tyrosine_phosphatase-like"/>
</dbReference>
<evidence type="ECO:0000313" key="2">
    <source>
        <dbReference type="Proteomes" id="UP000222831"/>
    </source>
</evidence>
<evidence type="ECO:0008006" key="3">
    <source>
        <dbReference type="Google" id="ProtNLM"/>
    </source>
</evidence>
<accession>A0A1L7N187</accession>
<dbReference type="RefSeq" id="YP_009598961.1">
    <property type="nucleotide sequence ID" value="NC_041911.1"/>
</dbReference>
<organism evidence="1 2">
    <name type="scientific">Ralstonia phage RP12</name>
    <dbReference type="NCBI Taxonomy" id="1923889"/>
    <lineage>
        <taxon>Viruses</taxon>
        <taxon>Duplodnaviria</taxon>
        <taxon>Heunggongvirae</taxon>
        <taxon>Uroviricota</taxon>
        <taxon>Caudoviricetes</taxon>
        <taxon>Chimalliviridae</taxon>
        <taxon>Ripduovirus</taxon>
        <taxon>Ripduovirus RP12</taxon>
    </lineage>
</organism>